<dbReference type="PIRSF" id="PIRSF004749">
    <property type="entry name" value="Pep_def"/>
    <property type="match status" value="1"/>
</dbReference>
<dbReference type="PRINTS" id="PR01576">
    <property type="entry name" value="PDEFORMYLASE"/>
</dbReference>
<dbReference type="NCBIfam" id="NF001159">
    <property type="entry name" value="PRK00150.1-3"/>
    <property type="match status" value="1"/>
</dbReference>
<comment type="cofactor">
    <cofactor evidence="2">
        <name>Fe(2+)</name>
        <dbReference type="ChEBI" id="CHEBI:29033"/>
    </cofactor>
    <text evidence="2">Binds 1 Fe(2+) ion.</text>
</comment>
<dbReference type="GO" id="GO:0042586">
    <property type="term" value="F:peptide deformylase activity"/>
    <property type="evidence" value="ECO:0007669"/>
    <property type="project" value="UniProtKB-UniRule"/>
</dbReference>
<dbReference type="PANTHER" id="PTHR10458:SF22">
    <property type="entry name" value="PEPTIDE DEFORMYLASE"/>
    <property type="match status" value="1"/>
</dbReference>
<keyword evidence="2" id="KW-0479">Metal-binding</keyword>
<organism evidence="3 4">
    <name type="scientific">Salipiger abyssi</name>
    <dbReference type="NCBI Taxonomy" id="1250539"/>
    <lineage>
        <taxon>Bacteria</taxon>
        <taxon>Pseudomonadati</taxon>
        <taxon>Pseudomonadota</taxon>
        <taxon>Alphaproteobacteria</taxon>
        <taxon>Rhodobacterales</taxon>
        <taxon>Roseobacteraceae</taxon>
        <taxon>Salipiger</taxon>
    </lineage>
</organism>
<dbReference type="RefSeq" id="WP_076700582.1">
    <property type="nucleotide sequence ID" value="NZ_CP015093.1"/>
</dbReference>
<dbReference type="Gene3D" id="3.90.45.10">
    <property type="entry name" value="Peptide deformylase"/>
    <property type="match status" value="1"/>
</dbReference>
<dbReference type="GO" id="GO:0046872">
    <property type="term" value="F:metal ion binding"/>
    <property type="evidence" value="ECO:0007669"/>
    <property type="project" value="UniProtKB-KW"/>
</dbReference>
<feature type="binding site" evidence="2">
    <location>
        <position position="93"/>
    </location>
    <ligand>
        <name>Fe cation</name>
        <dbReference type="ChEBI" id="CHEBI:24875"/>
    </ligand>
</feature>
<dbReference type="EC" id="3.5.1.88" evidence="2"/>
<dbReference type="GO" id="GO:0006412">
    <property type="term" value="P:translation"/>
    <property type="evidence" value="ECO:0007669"/>
    <property type="project" value="UniProtKB-UniRule"/>
</dbReference>
<accession>A0A1P8UUU5</accession>
<name>A0A1P8UUU5_9RHOB</name>
<dbReference type="SUPFAM" id="SSF56420">
    <property type="entry name" value="Peptide deformylase"/>
    <property type="match status" value="1"/>
</dbReference>
<keyword evidence="2 3" id="KW-0378">Hydrolase</keyword>
<dbReference type="PANTHER" id="PTHR10458">
    <property type="entry name" value="PEPTIDE DEFORMYLASE"/>
    <property type="match status" value="1"/>
</dbReference>
<keyword evidence="2" id="KW-0408">Iron</keyword>
<comment type="function">
    <text evidence="2">Removes the formyl group from the N-terminal Met of newly synthesized proteins. Requires at least a dipeptide for an efficient rate of reaction. N-terminal L-methionine is a prerequisite for activity but the enzyme has broad specificity at other positions.</text>
</comment>
<dbReference type="Proteomes" id="UP000187059">
    <property type="component" value="Chromosome"/>
</dbReference>
<dbReference type="Pfam" id="PF01327">
    <property type="entry name" value="Pep_deformylase"/>
    <property type="match status" value="1"/>
</dbReference>
<dbReference type="HAMAP" id="MF_00163">
    <property type="entry name" value="Pep_deformylase"/>
    <property type="match status" value="1"/>
</dbReference>
<comment type="catalytic activity">
    <reaction evidence="2">
        <text>N-terminal N-formyl-L-methionyl-[peptide] + H2O = N-terminal L-methionyl-[peptide] + formate</text>
        <dbReference type="Rhea" id="RHEA:24420"/>
        <dbReference type="Rhea" id="RHEA-COMP:10639"/>
        <dbReference type="Rhea" id="RHEA-COMP:10640"/>
        <dbReference type="ChEBI" id="CHEBI:15377"/>
        <dbReference type="ChEBI" id="CHEBI:15740"/>
        <dbReference type="ChEBI" id="CHEBI:49298"/>
        <dbReference type="ChEBI" id="CHEBI:64731"/>
        <dbReference type="EC" id="3.5.1.88"/>
    </reaction>
</comment>
<dbReference type="OrthoDB" id="9804313at2"/>
<dbReference type="NCBIfam" id="TIGR00079">
    <property type="entry name" value="pept_deformyl"/>
    <property type="match status" value="1"/>
</dbReference>
<sequence>MALRDILLWPDPRLKQPCAEVADPASLGDLITDMFETMYAAPGRGLAAPQVGVLSRVFVMDAGWKDGDMTPLALINPHILEVSGETQAGDEGCLSIPGVTARVTRATRVRMGFTDLTGAAQERVFEGAEAVIAQHEYDHLDGLVHFDRLDPEVAARLMRDYEAQR</sequence>
<feature type="binding site" evidence="2">
    <location>
        <position position="135"/>
    </location>
    <ligand>
        <name>Fe cation</name>
        <dbReference type="ChEBI" id="CHEBI:24875"/>
    </ligand>
</feature>
<dbReference type="KEGG" id="paby:Ga0080574_TMP2826"/>
<evidence type="ECO:0000313" key="4">
    <source>
        <dbReference type="Proteomes" id="UP000187059"/>
    </source>
</evidence>
<evidence type="ECO:0000313" key="3">
    <source>
        <dbReference type="EMBL" id="APZ53160.1"/>
    </source>
</evidence>
<gene>
    <name evidence="2" type="primary">def</name>
    <name evidence="3" type="ORF">Ga0080574_TMP2826</name>
</gene>
<dbReference type="EMBL" id="CP015093">
    <property type="protein sequence ID" value="APZ53160.1"/>
    <property type="molecule type" value="Genomic_DNA"/>
</dbReference>
<comment type="similarity">
    <text evidence="1 2">Belongs to the polypeptide deformylase family.</text>
</comment>
<keyword evidence="4" id="KW-1185">Reference proteome</keyword>
<evidence type="ECO:0000256" key="1">
    <source>
        <dbReference type="ARBA" id="ARBA00010759"/>
    </source>
</evidence>
<dbReference type="CDD" id="cd00487">
    <property type="entry name" value="Pep_deformylase"/>
    <property type="match status" value="1"/>
</dbReference>
<evidence type="ECO:0000256" key="2">
    <source>
        <dbReference type="HAMAP-Rule" id="MF_00163"/>
    </source>
</evidence>
<keyword evidence="2" id="KW-0648">Protein biosynthesis</keyword>
<dbReference type="InterPro" id="IPR023635">
    <property type="entry name" value="Peptide_deformylase"/>
</dbReference>
<feature type="binding site" evidence="2">
    <location>
        <position position="139"/>
    </location>
    <ligand>
        <name>Fe cation</name>
        <dbReference type="ChEBI" id="CHEBI:24875"/>
    </ligand>
</feature>
<feature type="active site" evidence="2">
    <location>
        <position position="136"/>
    </location>
</feature>
<proteinExistence type="inferred from homology"/>
<reference evidence="3 4" key="1">
    <citation type="submission" date="2016-04" db="EMBL/GenBank/DDBJ databases">
        <title>Deep-sea bacteria in the southern Pacific.</title>
        <authorList>
            <person name="Tang K."/>
        </authorList>
    </citation>
    <scope>NUCLEOTIDE SEQUENCE [LARGE SCALE GENOMIC DNA]</scope>
    <source>
        <strain evidence="3 4">JLT2014</strain>
    </source>
</reference>
<dbReference type="InterPro" id="IPR036821">
    <property type="entry name" value="Peptide_deformylase_sf"/>
</dbReference>
<protein>
    <recommendedName>
        <fullName evidence="2">Peptide deformylase</fullName>
        <shortName evidence="2">PDF</shortName>
        <ecNumber evidence="2">3.5.1.88</ecNumber>
    </recommendedName>
    <alternativeName>
        <fullName evidence="2">Polypeptide deformylase</fullName>
    </alternativeName>
</protein>
<dbReference type="AlphaFoldDB" id="A0A1P8UUU5"/>
<dbReference type="STRING" id="1250539.Ga0080574_TMP2826"/>